<dbReference type="PROSITE" id="PS51257">
    <property type="entry name" value="PROKAR_LIPOPROTEIN"/>
    <property type="match status" value="1"/>
</dbReference>
<name>A0A8G2C878_9BACT</name>
<reference evidence="3 4" key="1">
    <citation type="submission" date="2016-11" db="EMBL/GenBank/DDBJ databases">
        <authorList>
            <person name="Varghese N."/>
            <person name="Submissions S."/>
        </authorList>
    </citation>
    <scope>NUCLEOTIDE SEQUENCE [LARGE SCALE GENOMIC DNA]</scope>
    <source>
        <strain evidence="3 4">DSM 17919</strain>
    </source>
</reference>
<dbReference type="Proteomes" id="UP000184001">
    <property type="component" value="Unassembled WGS sequence"/>
</dbReference>
<dbReference type="EMBL" id="FQZR01000002">
    <property type="protein sequence ID" value="SHI77434.1"/>
    <property type="molecule type" value="Genomic_DNA"/>
</dbReference>
<gene>
    <name evidence="3" type="ORF">SAMN05660830_00942</name>
</gene>
<feature type="coiled-coil region" evidence="1">
    <location>
        <begin position="139"/>
        <end position="184"/>
    </location>
</feature>
<dbReference type="AlphaFoldDB" id="A0A8G2C878"/>
<evidence type="ECO:0000256" key="2">
    <source>
        <dbReference type="SAM" id="SignalP"/>
    </source>
</evidence>
<organism evidence="3 4">
    <name type="scientific">Halodesulfovibrio aestuarii</name>
    <dbReference type="NCBI Taxonomy" id="126333"/>
    <lineage>
        <taxon>Bacteria</taxon>
        <taxon>Pseudomonadati</taxon>
        <taxon>Thermodesulfobacteriota</taxon>
        <taxon>Desulfovibrionia</taxon>
        <taxon>Desulfovibrionales</taxon>
        <taxon>Desulfovibrionaceae</taxon>
        <taxon>Halodesulfovibrio</taxon>
    </lineage>
</organism>
<evidence type="ECO:0000313" key="3">
    <source>
        <dbReference type="EMBL" id="SHI77434.1"/>
    </source>
</evidence>
<feature type="chain" id="PRO_5034868068" description="Tetratricopeptide repeat protein" evidence="2">
    <location>
        <begin position="22"/>
        <end position="475"/>
    </location>
</feature>
<feature type="signal peptide" evidence="2">
    <location>
        <begin position="1"/>
        <end position="21"/>
    </location>
</feature>
<protein>
    <recommendedName>
        <fullName evidence="5">Tetratricopeptide repeat protein</fullName>
    </recommendedName>
</protein>
<evidence type="ECO:0008006" key="5">
    <source>
        <dbReference type="Google" id="ProtNLM"/>
    </source>
</evidence>
<keyword evidence="2" id="KW-0732">Signal</keyword>
<comment type="caution">
    <text evidence="3">The sequence shown here is derived from an EMBL/GenBank/DDBJ whole genome shotgun (WGS) entry which is preliminary data.</text>
</comment>
<proteinExistence type="predicted"/>
<dbReference type="RefSeq" id="WP_020002055.1">
    <property type="nucleotide sequence ID" value="NZ_CP192219.1"/>
</dbReference>
<keyword evidence="1" id="KW-0175">Coiled coil</keyword>
<evidence type="ECO:0000313" key="4">
    <source>
        <dbReference type="Proteomes" id="UP000184001"/>
    </source>
</evidence>
<dbReference type="InterPro" id="IPR011990">
    <property type="entry name" value="TPR-like_helical_dom_sf"/>
</dbReference>
<dbReference type="SUPFAM" id="SSF48452">
    <property type="entry name" value="TPR-like"/>
    <property type="match status" value="1"/>
</dbReference>
<evidence type="ECO:0000256" key="1">
    <source>
        <dbReference type="SAM" id="Coils"/>
    </source>
</evidence>
<accession>A0A8G2C878</accession>
<sequence>MKLRLCLLLATATLLCGCATMQQQDQKALLQPYYLGDTTATSTILDTDFDHALPFLLDAGMVRFNQGRFEDAYTLLNESEAEVKNDETENDAYAASKVVGEVLFNREFMNYEPRTSDTVLINMYKGMSLLALNKTSKARVEFNRTLERQRRAVEEYKEEIKDLQKEAKEQRSKQKKQAATQKKDNAPVLDLLRIQDVATKSVYESMPEINKWKSYGDFVNPYATYLSGLFFCVNGEMKSDYNKCNTMLKRVKGMVPNNSYVKQDANMSKDFARGRKTSKYRKPSVWVVFENGLAPEVDEFRLDIPLFIAGKRAGVSMVSFAMPKLKTRDAAMPFLQVTAGSKKYASKTLCNFDRVMQAEYKAHLTSTISKAVASTATKTFVQYLAQESGGQLVGLATGLFTSAMTRADTRSWLSLPKNVQLIRVPKPKDKKLCLQAPNGTTLATVTLPDSKYSIVHVRMPQANSVPYVQTIALGK</sequence>